<evidence type="ECO:0000313" key="2">
    <source>
        <dbReference type="Proteomes" id="UP001164746"/>
    </source>
</evidence>
<organism evidence="1 2">
    <name type="scientific">Mya arenaria</name>
    <name type="common">Soft-shell clam</name>
    <dbReference type="NCBI Taxonomy" id="6604"/>
    <lineage>
        <taxon>Eukaryota</taxon>
        <taxon>Metazoa</taxon>
        <taxon>Spiralia</taxon>
        <taxon>Lophotrochozoa</taxon>
        <taxon>Mollusca</taxon>
        <taxon>Bivalvia</taxon>
        <taxon>Autobranchia</taxon>
        <taxon>Heteroconchia</taxon>
        <taxon>Euheterodonta</taxon>
        <taxon>Imparidentia</taxon>
        <taxon>Neoheterodontei</taxon>
        <taxon>Myida</taxon>
        <taxon>Myoidea</taxon>
        <taxon>Myidae</taxon>
        <taxon>Mya</taxon>
    </lineage>
</organism>
<dbReference type="EMBL" id="CP111020">
    <property type="protein sequence ID" value="WAR14151.1"/>
    <property type="molecule type" value="Genomic_DNA"/>
</dbReference>
<evidence type="ECO:0000313" key="1">
    <source>
        <dbReference type="EMBL" id="WAR14151.1"/>
    </source>
</evidence>
<name>A0ABY7EZR8_MYAAR</name>
<proteinExistence type="predicted"/>
<sequence>MKTNKAAGPDELSNIILKTCAEELAPAISSIFQRSIDSGELPDNWRSRRRISGRRTFCAGWTLICFKCGSEGYFVSECAADLQGTTNFMGIGRGRGVTRPVAATASPRTQLFVPANGGQ</sequence>
<gene>
    <name evidence="1" type="ORF">MAR_004256</name>
</gene>
<protein>
    <recommendedName>
        <fullName evidence="3">CCHC-type domain-containing protein</fullName>
    </recommendedName>
</protein>
<keyword evidence="2" id="KW-1185">Reference proteome</keyword>
<dbReference type="Proteomes" id="UP001164746">
    <property type="component" value="Chromosome 9"/>
</dbReference>
<accession>A0ABY7EZR8</accession>
<evidence type="ECO:0008006" key="3">
    <source>
        <dbReference type="Google" id="ProtNLM"/>
    </source>
</evidence>
<reference evidence="1" key="1">
    <citation type="submission" date="2022-11" db="EMBL/GenBank/DDBJ databases">
        <title>Centuries of genome instability and evolution in soft-shell clam transmissible cancer (bioRxiv).</title>
        <authorList>
            <person name="Hart S.F.M."/>
            <person name="Yonemitsu M.A."/>
            <person name="Giersch R.M."/>
            <person name="Beal B.F."/>
            <person name="Arriagada G."/>
            <person name="Davis B.W."/>
            <person name="Ostrander E.A."/>
            <person name="Goff S.P."/>
            <person name="Metzger M.J."/>
        </authorList>
    </citation>
    <scope>NUCLEOTIDE SEQUENCE</scope>
    <source>
        <strain evidence="1">MELC-2E11</strain>
        <tissue evidence="1">Siphon/mantle</tissue>
    </source>
</reference>